<feature type="region of interest" description="Disordered" evidence="1">
    <location>
        <begin position="149"/>
        <end position="207"/>
    </location>
</feature>
<dbReference type="EMBL" id="JO841571">
    <property type="protein sequence ID" value="AEO33188.1"/>
    <property type="molecule type" value="mRNA"/>
</dbReference>
<sequence>RSLRRPTEICGPRCNSCGEILRDVAAQLEDEDLSAETDEYFIRALWAKTKSAVQNATAKVAGAVKDAYNDAKEHFKAASDEVKRKATEKAMEIMAKIFSKFAEAYALEDSNSRVDFVKAVAADIERVGLRLQKQGMALLESMSDAAYASSAHHQRAQRGWRPASRAAASQHERRDHHAGVPEGRRHARHAVHRLSCGGTSVSGGGSG</sequence>
<evidence type="ECO:0000313" key="2">
    <source>
        <dbReference type="EMBL" id="AEO33188.1"/>
    </source>
</evidence>
<protein>
    <submittedName>
        <fullName evidence="2">Uncharacterized protein</fullName>
    </submittedName>
</protein>
<accession>G3MI70</accession>
<name>G3MI70_AMBMU</name>
<feature type="compositionally biased region" description="Basic and acidic residues" evidence="1">
    <location>
        <begin position="170"/>
        <end position="184"/>
    </location>
</feature>
<dbReference type="AlphaFoldDB" id="G3MI70"/>
<proteinExistence type="evidence at transcript level"/>
<feature type="non-terminal residue" evidence="2">
    <location>
        <position position="1"/>
    </location>
</feature>
<organism evidence="2">
    <name type="scientific">Amblyomma maculatum</name>
    <name type="common">Gulf Coast tick</name>
    <dbReference type="NCBI Taxonomy" id="34609"/>
    <lineage>
        <taxon>Eukaryota</taxon>
        <taxon>Metazoa</taxon>
        <taxon>Ecdysozoa</taxon>
        <taxon>Arthropoda</taxon>
        <taxon>Chelicerata</taxon>
        <taxon>Arachnida</taxon>
        <taxon>Acari</taxon>
        <taxon>Parasitiformes</taxon>
        <taxon>Ixodida</taxon>
        <taxon>Ixodoidea</taxon>
        <taxon>Ixodidae</taxon>
        <taxon>Amblyomminae</taxon>
        <taxon>Amblyomma</taxon>
    </lineage>
</organism>
<reference evidence="2" key="1">
    <citation type="journal article" date="2011" name="PLoS ONE">
        <title>A deep insight into the sialotranscriptome of the gulf coast tick, Amblyomma maculatum.</title>
        <authorList>
            <person name="Karim S."/>
            <person name="Singh P."/>
            <person name="Ribeiro J.M."/>
        </authorList>
    </citation>
    <scope>NUCLEOTIDE SEQUENCE</scope>
    <source>
        <tissue evidence="2">Salivary gland</tissue>
    </source>
</reference>
<evidence type="ECO:0000256" key="1">
    <source>
        <dbReference type="SAM" id="MobiDB-lite"/>
    </source>
</evidence>